<comment type="similarity">
    <text evidence="3 10">Belongs to the ATPase gamma chain family.</text>
</comment>
<dbReference type="PANTHER" id="PTHR11693">
    <property type="entry name" value="ATP SYNTHASE GAMMA CHAIN"/>
    <property type="match status" value="1"/>
</dbReference>
<accession>A0A0S4M002</accession>
<dbReference type="GO" id="GO:0045259">
    <property type="term" value="C:proton-transporting ATP synthase complex"/>
    <property type="evidence" value="ECO:0007669"/>
    <property type="project" value="UniProtKB-KW"/>
</dbReference>
<comment type="subcellular location">
    <subcellularLocation>
        <location evidence="10">Cell membrane</location>
        <topology evidence="10">Peripheral membrane protein</topology>
    </subcellularLocation>
    <subcellularLocation>
        <location evidence="2">Membrane</location>
        <topology evidence="2">Peripheral membrane protein</topology>
    </subcellularLocation>
</comment>
<evidence type="ECO:0000256" key="6">
    <source>
        <dbReference type="ARBA" id="ARBA00023065"/>
    </source>
</evidence>
<dbReference type="PATRIC" id="fig|1561003.3.peg.277"/>
<dbReference type="InterPro" id="IPR035968">
    <property type="entry name" value="ATP_synth_F1_ATPase_gsu"/>
</dbReference>
<dbReference type="OrthoDB" id="9812769at2"/>
<keyword evidence="7 10" id="KW-0472">Membrane</keyword>
<evidence type="ECO:0000256" key="9">
    <source>
        <dbReference type="ARBA" id="ARBA00023310"/>
    </source>
</evidence>
<dbReference type="SUPFAM" id="SSF52943">
    <property type="entry name" value="ATP synthase (F1-ATPase), gamma subunit"/>
    <property type="match status" value="1"/>
</dbReference>
<keyword evidence="9 10" id="KW-0066">ATP synthesis</keyword>
<dbReference type="GO" id="GO:0046933">
    <property type="term" value="F:proton-transporting ATP synthase activity, rotational mechanism"/>
    <property type="evidence" value="ECO:0007669"/>
    <property type="project" value="UniProtKB-UniRule"/>
</dbReference>
<evidence type="ECO:0000256" key="7">
    <source>
        <dbReference type="ARBA" id="ARBA00023136"/>
    </source>
</evidence>
<keyword evidence="4 10" id="KW-0813">Transport</keyword>
<dbReference type="Proteomes" id="UP000198651">
    <property type="component" value="Chromosome I"/>
</dbReference>
<name>A0A0S4M002_9BURK</name>
<keyword evidence="5 10" id="KW-0375">Hydrogen ion transport</keyword>
<dbReference type="Gene3D" id="3.40.1380.10">
    <property type="match status" value="1"/>
</dbReference>
<evidence type="ECO:0000256" key="5">
    <source>
        <dbReference type="ARBA" id="ARBA00022781"/>
    </source>
</evidence>
<evidence type="ECO:0000313" key="12">
    <source>
        <dbReference type="Proteomes" id="UP000198651"/>
    </source>
</evidence>
<dbReference type="Gene3D" id="1.10.287.80">
    <property type="entry name" value="ATP synthase, gamma subunit, helix hairpin domain"/>
    <property type="match status" value="1"/>
</dbReference>
<dbReference type="GO" id="GO:0005524">
    <property type="term" value="F:ATP binding"/>
    <property type="evidence" value="ECO:0007669"/>
    <property type="project" value="UniProtKB-UniRule"/>
</dbReference>
<dbReference type="AlphaFoldDB" id="A0A0S4M002"/>
<dbReference type="HAMAP" id="MF_00815">
    <property type="entry name" value="ATP_synth_gamma_bact"/>
    <property type="match status" value="1"/>
</dbReference>
<gene>
    <name evidence="10 11" type="primary">atpG</name>
    <name evidence="11" type="ORF">Ark11_0270</name>
</gene>
<keyword evidence="6 10" id="KW-0406">Ion transport</keyword>
<dbReference type="InterPro" id="IPR000131">
    <property type="entry name" value="ATP_synth_F1_gsu"/>
</dbReference>
<keyword evidence="12" id="KW-1185">Reference proteome</keyword>
<dbReference type="RefSeq" id="WP_092342816.1">
    <property type="nucleotide sequence ID" value="NZ_FLSL01000089.1"/>
</dbReference>
<evidence type="ECO:0000256" key="2">
    <source>
        <dbReference type="ARBA" id="ARBA00004170"/>
    </source>
</evidence>
<reference evidence="12" key="1">
    <citation type="submission" date="2015-11" db="EMBL/GenBank/DDBJ databases">
        <authorList>
            <person name="Seth-Smith H.M.B."/>
        </authorList>
    </citation>
    <scope>NUCLEOTIDE SEQUENCE [LARGE SCALE GENOMIC DNA]</scope>
    <source>
        <strain evidence="12">2013Ark11</strain>
    </source>
</reference>
<evidence type="ECO:0000313" key="11">
    <source>
        <dbReference type="EMBL" id="CUT17127.1"/>
    </source>
</evidence>
<evidence type="ECO:0000256" key="8">
    <source>
        <dbReference type="ARBA" id="ARBA00023196"/>
    </source>
</evidence>
<dbReference type="GO" id="GO:0042777">
    <property type="term" value="P:proton motive force-driven plasma membrane ATP synthesis"/>
    <property type="evidence" value="ECO:0007669"/>
    <property type="project" value="UniProtKB-UniRule"/>
</dbReference>
<dbReference type="PRINTS" id="PR00126">
    <property type="entry name" value="ATPASEGAMMA"/>
</dbReference>
<evidence type="ECO:0000256" key="1">
    <source>
        <dbReference type="ARBA" id="ARBA00003456"/>
    </source>
</evidence>
<evidence type="ECO:0000256" key="10">
    <source>
        <dbReference type="HAMAP-Rule" id="MF_00815"/>
    </source>
</evidence>
<dbReference type="PANTHER" id="PTHR11693:SF22">
    <property type="entry name" value="ATP SYNTHASE SUBUNIT GAMMA, MITOCHONDRIAL"/>
    <property type="match status" value="1"/>
</dbReference>
<dbReference type="GO" id="GO:0005886">
    <property type="term" value="C:plasma membrane"/>
    <property type="evidence" value="ECO:0007669"/>
    <property type="project" value="UniProtKB-SubCell"/>
</dbReference>
<evidence type="ECO:0000256" key="3">
    <source>
        <dbReference type="ARBA" id="ARBA00007681"/>
    </source>
</evidence>
<proteinExistence type="inferred from homology"/>
<organism evidence="11 12">
    <name type="scientific">Candidatus Ichthyocystis hellenicum</name>
    <dbReference type="NCBI Taxonomy" id="1561003"/>
    <lineage>
        <taxon>Bacteria</taxon>
        <taxon>Pseudomonadati</taxon>
        <taxon>Pseudomonadota</taxon>
        <taxon>Betaproteobacteria</taxon>
        <taxon>Burkholderiales</taxon>
        <taxon>Candidatus Ichthyocystis</taxon>
    </lineage>
</organism>
<keyword evidence="10" id="KW-1003">Cell membrane</keyword>
<comment type="function">
    <text evidence="1 10">Produces ATP from ADP in the presence of a proton gradient across the membrane. The gamma chain is believed to be important in regulating ATPase activity and the flow of protons through the CF(0) complex.</text>
</comment>
<evidence type="ECO:0000256" key="4">
    <source>
        <dbReference type="ARBA" id="ARBA00022448"/>
    </source>
</evidence>
<keyword evidence="8 10" id="KW-0139">CF(1)</keyword>
<dbReference type="CDD" id="cd12151">
    <property type="entry name" value="F1-ATPase_gamma"/>
    <property type="match status" value="1"/>
</dbReference>
<dbReference type="STRING" id="1561003.Ark11_0270"/>
<protein>
    <recommendedName>
        <fullName evidence="10">ATP synthase gamma chain</fullName>
    </recommendedName>
    <alternativeName>
        <fullName evidence="10">ATP synthase F1 sector gamma subunit</fullName>
    </alternativeName>
    <alternativeName>
        <fullName evidence="10">F-ATPase gamma subunit</fullName>
    </alternativeName>
</protein>
<sequence length="293" mass="33076">MSSAKAIRGKIKSVTNTRKITTAMEMVAASKMRKAQEEMMSMRPYANKVRCLAGHLLSANTDYCHPYVFGNQADSRNVGFVVVSTDKGLCGGLNSSLFRYFLKCTEDETLDISSNFRVATIGDRGYGFFRRMRVDVVAHVSLSEYKDKFSRILGVTKSMLQLFDKNEISRLYILFNRFENTMKQVPTLEQLLPIKSVNEQNDGVFSSSKVNYICEPNERELIDLLLDRYVENLVCEYIAEHNSSEQSARMVAMKAASDNAGEFIDHLKIEYNKSRQAAITKELSEIVSGSSVV</sequence>
<dbReference type="EMBL" id="LN906597">
    <property type="protein sequence ID" value="CUT17127.1"/>
    <property type="molecule type" value="Genomic_DNA"/>
</dbReference>
<comment type="subunit">
    <text evidence="10">F-type ATPases have 2 components, CF(1) - the catalytic core - and CF(0) - the membrane proton channel. CF(1) has five subunits: alpha(3), beta(3), gamma(1), delta(1), epsilon(1). CF(0) has three main subunits: a, b and c.</text>
</comment>
<dbReference type="Pfam" id="PF00231">
    <property type="entry name" value="ATP-synt"/>
    <property type="match status" value="1"/>
</dbReference>
<dbReference type="NCBIfam" id="TIGR01146">
    <property type="entry name" value="ATPsyn_F1gamma"/>
    <property type="match status" value="1"/>
</dbReference>